<comment type="function">
    <text evidence="8">Releases the supercoiling and torsional tension of DNA, which is introduced during the DNA replication and transcription, by transiently cleaving and rejoining one strand of the DNA duplex. Introduces a single-strand break via transesterification at a target site in duplex DNA. The scissile phosphodiester is attacked by the catalytic tyrosine of the enzyme, resulting in the formation of a DNA-(5'-phosphotyrosyl)-enzyme intermediate and the expulsion of a 3'-OH DNA strand. The free DNA strand then undergoes passage around the unbroken strand, thus removing DNA supercoils. Finally, in the religation step, the DNA 3'-OH attacks the covalent intermediate to expel the active-site tyrosine and restore the DNA phosphodiester backbone.</text>
</comment>
<dbReference type="Proteomes" id="UP000198312">
    <property type="component" value="Chromosome"/>
</dbReference>
<dbReference type="InterPro" id="IPR000380">
    <property type="entry name" value="Topo_IA"/>
</dbReference>
<evidence type="ECO:0000259" key="10">
    <source>
        <dbReference type="PROSITE" id="PS50880"/>
    </source>
</evidence>
<dbReference type="Gene3D" id="1.10.460.10">
    <property type="entry name" value="Topoisomerase I, domain 2"/>
    <property type="match status" value="1"/>
</dbReference>
<dbReference type="Pfam" id="PF01131">
    <property type="entry name" value="Topoisom_bac"/>
    <property type="match status" value="1"/>
</dbReference>
<feature type="domain" description="Topo IA-type catalytic" evidence="11">
    <location>
        <begin position="153"/>
        <end position="591"/>
    </location>
</feature>
<dbReference type="InterPro" id="IPR013824">
    <property type="entry name" value="Topo_IA_cen_sub1"/>
</dbReference>
<feature type="binding site" evidence="8">
    <location>
        <position position="9"/>
    </location>
    <ligand>
        <name>Mg(2+)</name>
        <dbReference type="ChEBI" id="CHEBI:18420"/>
        <note>catalytic</note>
    </ligand>
</feature>
<evidence type="ECO:0000256" key="6">
    <source>
        <dbReference type="ARBA" id="ARBA00023125"/>
    </source>
</evidence>
<dbReference type="InterPro" id="IPR003601">
    <property type="entry name" value="Topo_IA_2"/>
</dbReference>
<evidence type="ECO:0000256" key="8">
    <source>
        <dbReference type="HAMAP-Rule" id="MF_00953"/>
    </source>
</evidence>
<protein>
    <recommendedName>
        <fullName evidence="8">DNA topoisomerase 3</fullName>
        <ecNumber evidence="8">5.6.2.1</ecNumber>
    </recommendedName>
    <alternativeName>
        <fullName evidence="8">DNA topoisomerase III</fullName>
    </alternativeName>
</protein>
<dbReference type="NCBIfam" id="TIGR01056">
    <property type="entry name" value="topB"/>
    <property type="match status" value="1"/>
</dbReference>
<dbReference type="EMBL" id="CP022315">
    <property type="protein sequence ID" value="ASK62650.1"/>
    <property type="molecule type" value="Genomic_DNA"/>
</dbReference>
<dbReference type="PROSITE" id="PS00396">
    <property type="entry name" value="TOPO_IA_1"/>
    <property type="match status" value="1"/>
</dbReference>
<dbReference type="RefSeq" id="WP_089061909.1">
    <property type="nucleotide sequence ID" value="NZ_CP022315.1"/>
</dbReference>
<dbReference type="InterPro" id="IPR005738">
    <property type="entry name" value="TopoIII"/>
</dbReference>
<evidence type="ECO:0000256" key="3">
    <source>
        <dbReference type="ARBA" id="ARBA00022723"/>
    </source>
</evidence>
<keyword evidence="13" id="KW-1185">Reference proteome</keyword>
<comment type="similarity">
    <text evidence="2 8">Belongs to the type IA topoisomerase family.</text>
</comment>
<evidence type="ECO:0000259" key="11">
    <source>
        <dbReference type="PROSITE" id="PS52039"/>
    </source>
</evidence>
<dbReference type="SMART" id="SM00493">
    <property type="entry name" value="TOPRIM"/>
    <property type="match status" value="1"/>
</dbReference>
<dbReference type="CDD" id="cd00186">
    <property type="entry name" value="TOP1Ac"/>
    <property type="match status" value="1"/>
</dbReference>
<keyword evidence="3 8" id="KW-0479">Metal-binding</keyword>
<name>A0A220U3H6_9BACI</name>
<feature type="site" description="Interaction with DNA" evidence="8">
    <location>
        <position position="168"/>
    </location>
</feature>
<dbReference type="GO" id="GO:0043597">
    <property type="term" value="C:cytoplasmic replication fork"/>
    <property type="evidence" value="ECO:0007669"/>
    <property type="project" value="TreeGrafter"/>
</dbReference>
<feature type="site" description="Interaction with DNA" evidence="8">
    <location>
        <position position="312"/>
    </location>
</feature>
<dbReference type="GO" id="GO:0006310">
    <property type="term" value="P:DNA recombination"/>
    <property type="evidence" value="ECO:0007669"/>
    <property type="project" value="TreeGrafter"/>
</dbReference>
<feature type="region of interest" description="Interaction with DNA" evidence="8">
    <location>
        <begin position="187"/>
        <end position="192"/>
    </location>
</feature>
<feature type="site" description="Interaction with DNA" evidence="8">
    <location>
        <position position="176"/>
    </location>
</feature>
<dbReference type="PRINTS" id="PR00417">
    <property type="entry name" value="PRTPISMRASEI"/>
</dbReference>
<keyword evidence="4 8" id="KW-0460">Magnesium</keyword>
<evidence type="ECO:0000313" key="12">
    <source>
        <dbReference type="EMBL" id="ASK62650.1"/>
    </source>
</evidence>
<accession>A0A220U3H6</accession>
<dbReference type="HAMAP" id="MF_00953">
    <property type="entry name" value="Topoisom_3_prok"/>
    <property type="match status" value="1"/>
</dbReference>
<dbReference type="SUPFAM" id="SSF56712">
    <property type="entry name" value="Prokaryotic type I DNA topoisomerase"/>
    <property type="match status" value="1"/>
</dbReference>
<evidence type="ECO:0000256" key="4">
    <source>
        <dbReference type="ARBA" id="ARBA00022842"/>
    </source>
</evidence>
<feature type="active site" description="O-(5'-phospho-DNA)-tyrosine intermediate" evidence="8">
    <location>
        <position position="310"/>
    </location>
</feature>
<evidence type="ECO:0000256" key="2">
    <source>
        <dbReference type="ARBA" id="ARBA00009446"/>
    </source>
</evidence>
<dbReference type="SMART" id="SM00437">
    <property type="entry name" value="TOP1Ac"/>
    <property type="match status" value="1"/>
</dbReference>
<dbReference type="InterPro" id="IPR013826">
    <property type="entry name" value="Topo_IA_cen_sub3"/>
</dbReference>
<keyword evidence="5 8" id="KW-0799">Topoisomerase</keyword>
<feature type="site" description="Interaction with DNA" evidence="8">
    <location>
        <position position="61"/>
    </location>
</feature>
<evidence type="ECO:0000256" key="7">
    <source>
        <dbReference type="ARBA" id="ARBA00023235"/>
    </source>
</evidence>
<dbReference type="EC" id="5.6.2.1" evidence="8"/>
<dbReference type="KEGG" id="vil:CFK37_11050"/>
<dbReference type="Gene3D" id="2.70.20.10">
    <property type="entry name" value="Topoisomerase I, domain 3"/>
    <property type="match status" value="1"/>
</dbReference>
<feature type="binding site" evidence="8">
    <location>
        <position position="105"/>
    </location>
    <ligand>
        <name>Mg(2+)</name>
        <dbReference type="ChEBI" id="CHEBI:18420"/>
        <note>catalytic</note>
    </ligand>
</feature>
<dbReference type="InterPro" id="IPR003602">
    <property type="entry name" value="Topo_IA_DNA-bd_dom"/>
</dbReference>
<gene>
    <name evidence="8" type="primary">topB</name>
    <name evidence="12" type="ORF">CFK37_11050</name>
</gene>
<organism evidence="12 13">
    <name type="scientific">Virgibacillus phasianinus</name>
    <dbReference type="NCBI Taxonomy" id="2017483"/>
    <lineage>
        <taxon>Bacteria</taxon>
        <taxon>Bacillati</taxon>
        <taxon>Bacillota</taxon>
        <taxon>Bacilli</taxon>
        <taxon>Bacillales</taxon>
        <taxon>Bacillaceae</taxon>
        <taxon>Virgibacillus</taxon>
    </lineage>
</organism>
<dbReference type="GO" id="GO:0000287">
    <property type="term" value="F:magnesium ion binding"/>
    <property type="evidence" value="ECO:0007669"/>
    <property type="project" value="UniProtKB-UniRule"/>
</dbReference>
<dbReference type="AlphaFoldDB" id="A0A220U3H6"/>
<keyword evidence="6 8" id="KW-0238">DNA-binding</keyword>
<proteinExistence type="inferred from homology"/>
<dbReference type="InterPro" id="IPR023405">
    <property type="entry name" value="Topo_IA_core_domain"/>
</dbReference>
<dbReference type="GO" id="GO:0003917">
    <property type="term" value="F:DNA topoisomerase type I (single strand cut, ATP-independent) activity"/>
    <property type="evidence" value="ECO:0007669"/>
    <property type="project" value="UniProtKB-UniRule"/>
</dbReference>
<evidence type="ECO:0000256" key="5">
    <source>
        <dbReference type="ARBA" id="ARBA00023029"/>
    </source>
</evidence>
<dbReference type="NCBIfam" id="NF005829">
    <property type="entry name" value="PRK07726.1"/>
    <property type="match status" value="1"/>
</dbReference>
<sequence>MGKTVVLAEKPSVGRDIARVLNCTKKGNGFMEGNSYIVTWALGHLVTLADPEIYDDKYKTWKLDDLPMLPSHLKLVVMKKTGKQFSAVKTQLSRNDVREIVIATDAGREGELVARWILEKARVKKPVKRLWISSVTDKAIKDGFKQLKPGDRYRNLYDAAVARSEADWYVGLNATRALTTKFNAQLSGGRVQTPTLAMIQARENEIKAFIPQKFYGIQAVTGKGLKFTWTDTKNNNRIFDKDKADKILQKAKNKKATIISVEKTNKKKYAQQLYDLTELQRDANRIFNFSGKQTLSIMQKLYEQHKALTYPRTDSRVISSDIVPTLKDRVSACGVDQYAKFANKVMKREFKLSKAVVDNAKVSDHHAIIPTEQSVAFEDLDDREQKIYDLVVKRFLAVLSDPHEYEQTSVEAKIGEEQFTAKGKRVIKQGWKEIYDKRFDADDDETEQSLPKLSKGDTFENLRVSQTSGETKPPERFTEGGLLQAMENPVRYMNSDEKHLAGSLTKTGGLGTVATRADIIEKLFNGQYMDKKGKHLFLTSKGKQLLDLVPEDLRSPALTAEWEQKLGLIAEGKLKKDTFIAEMKGYTKEVVQEIKGSDETFKHDNMTGTKCPECGKLMLEIDNKNGRMLVCQDRSCGHKKNIAKRTNARCPNCHKRMEMRGEGEGKMFTCKCGHREKLSTFNKRKEQEKKHKVSKKDVNKYLKKQDDDGFKNNALADALAKLKKD</sequence>
<dbReference type="Gene3D" id="3.40.50.140">
    <property type="match status" value="1"/>
</dbReference>
<dbReference type="GO" id="GO:0006265">
    <property type="term" value="P:DNA topological change"/>
    <property type="evidence" value="ECO:0007669"/>
    <property type="project" value="UniProtKB-UniRule"/>
</dbReference>
<dbReference type="CDD" id="cd03362">
    <property type="entry name" value="TOPRIM_TopoIA_TopoIII"/>
    <property type="match status" value="1"/>
</dbReference>
<reference evidence="12 13" key="1">
    <citation type="submission" date="2017-07" db="EMBL/GenBank/DDBJ databases">
        <title>Virgibacillus sp. LM2416.</title>
        <authorList>
            <person name="Tak E.J."/>
            <person name="Bae J.-W."/>
        </authorList>
    </citation>
    <scope>NUCLEOTIDE SEQUENCE [LARGE SCALE GENOMIC DNA]</scope>
    <source>
        <strain evidence="12 13">LM2416</strain>
    </source>
</reference>
<comment type="catalytic activity">
    <reaction evidence="1 8">
        <text>ATP-independent breakage of single-stranded DNA, followed by passage and rejoining.</text>
        <dbReference type="EC" id="5.6.2.1"/>
    </reaction>
</comment>
<dbReference type="InterPro" id="IPR023406">
    <property type="entry name" value="Topo_IA_AS"/>
</dbReference>
<dbReference type="Gene3D" id="1.10.290.10">
    <property type="entry name" value="Topoisomerase I, domain 4"/>
    <property type="match status" value="1"/>
</dbReference>
<dbReference type="PANTHER" id="PTHR11390:SF21">
    <property type="entry name" value="DNA TOPOISOMERASE 3-ALPHA"/>
    <property type="match status" value="1"/>
</dbReference>
<dbReference type="PROSITE" id="PS50880">
    <property type="entry name" value="TOPRIM"/>
    <property type="match status" value="1"/>
</dbReference>
<dbReference type="PANTHER" id="PTHR11390">
    <property type="entry name" value="PROKARYOTIC DNA TOPOISOMERASE"/>
    <property type="match status" value="1"/>
</dbReference>
<evidence type="ECO:0000256" key="1">
    <source>
        <dbReference type="ARBA" id="ARBA00000213"/>
    </source>
</evidence>
<dbReference type="PROSITE" id="PS52039">
    <property type="entry name" value="TOPO_IA_2"/>
    <property type="match status" value="1"/>
</dbReference>
<comment type="cofactor">
    <cofactor evidence="8">
        <name>Mg(2+)</name>
        <dbReference type="ChEBI" id="CHEBI:18420"/>
    </cofactor>
</comment>
<feature type="domain" description="Toprim" evidence="10">
    <location>
        <begin position="3"/>
        <end position="136"/>
    </location>
</feature>
<dbReference type="GO" id="GO:0003677">
    <property type="term" value="F:DNA binding"/>
    <property type="evidence" value="ECO:0007669"/>
    <property type="project" value="UniProtKB-KW"/>
</dbReference>
<dbReference type="Pfam" id="PF01751">
    <property type="entry name" value="Toprim"/>
    <property type="match status" value="1"/>
</dbReference>
<dbReference type="InterPro" id="IPR034144">
    <property type="entry name" value="TOPRIM_TopoIII"/>
</dbReference>
<dbReference type="InterPro" id="IPR013825">
    <property type="entry name" value="Topo_IA_cen_sub2"/>
</dbReference>
<evidence type="ECO:0000256" key="9">
    <source>
        <dbReference type="SAM" id="MobiDB-lite"/>
    </source>
</evidence>
<dbReference type="InterPro" id="IPR006171">
    <property type="entry name" value="TOPRIM_dom"/>
</dbReference>
<dbReference type="GO" id="GO:0006281">
    <property type="term" value="P:DNA repair"/>
    <property type="evidence" value="ECO:0007669"/>
    <property type="project" value="TreeGrafter"/>
</dbReference>
<evidence type="ECO:0000313" key="13">
    <source>
        <dbReference type="Proteomes" id="UP000198312"/>
    </source>
</evidence>
<comment type="caution">
    <text evidence="8">Lacks conserved residue(s) required for the propagation of feature annotation.</text>
</comment>
<dbReference type="InterPro" id="IPR013497">
    <property type="entry name" value="Topo_IA_cen"/>
</dbReference>
<dbReference type="SMART" id="SM00436">
    <property type="entry name" value="TOP1Bc"/>
    <property type="match status" value="1"/>
</dbReference>
<dbReference type="OrthoDB" id="9803554at2"/>
<keyword evidence="7 8" id="KW-0413">Isomerase</keyword>
<feature type="region of interest" description="Disordered" evidence="9">
    <location>
        <begin position="682"/>
        <end position="703"/>
    </location>
</feature>